<protein>
    <submittedName>
        <fullName evidence="1">Uncharacterized protein</fullName>
    </submittedName>
</protein>
<sequence>MSLTPYLPALPVQPYYSLLPNLLLSRQPLQFNTPGVRFPGSHAYSLSSLPPSSLGVIDDSEIRISDLDHIFYDDAPTQSVYLVVHTEHGNPRERHWAIRWLVYNSRTQQIAARCLEVLANYNRTRLINWGPFTNASRLYPSPIAVYDLGSFTASQRQELEKIGWNIPVPAPDGYYNCQNWVAAFLGVAVARGLIRQSVVVNALQWASQTVISNPSRGPFPRPPPRPIA</sequence>
<evidence type="ECO:0000313" key="1">
    <source>
        <dbReference type="EMBL" id="THV07065.1"/>
    </source>
</evidence>
<proteinExistence type="predicted"/>
<dbReference type="Proteomes" id="UP000297245">
    <property type="component" value="Unassembled WGS sequence"/>
</dbReference>
<gene>
    <name evidence="1" type="ORF">K435DRAFT_788838</name>
</gene>
<name>A0A4S8MVB4_DENBC</name>
<dbReference type="AlphaFoldDB" id="A0A4S8MVB4"/>
<dbReference type="OrthoDB" id="37659at2759"/>
<reference evidence="1 2" key="1">
    <citation type="journal article" date="2019" name="Nat. Ecol. Evol.">
        <title>Megaphylogeny resolves global patterns of mushroom evolution.</title>
        <authorList>
            <person name="Varga T."/>
            <person name="Krizsan K."/>
            <person name="Foldi C."/>
            <person name="Dima B."/>
            <person name="Sanchez-Garcia M."/>
            <person name="Sanchez-Ramirez S."/>
            <person name="Szollosi G.J."/>
            <person name="Szarkandi J.G."/>
            <person name="Papp V."/>
            <person name="Albert L."/>
            <person name="Andreopoulos W."/>
            <person name="Angelini C."/>
            <person name="Antonin V."/>
            <person name="Barry K.W."/>
            <person name="Bougher N.L."/>
            <person name="Buchanan P."/>
            <person name="Buyck B."/>
            <person name="Bense V."/>
            <person name="Catcheside P."/>
            <person name="Chovatia M."/>
            <person name="Cooper J."/>
            <person name="Damon W."/>
            <person name="Desjardin D."/>
            <person name="Finy P."/>
            <person name="Geml J."/>
            <person name="Haridas S."/>
            <person name="Hughes K."/>
            <person name="Justo A."/>
            <person name="Karasinski D."/>
            <person name="Kautmanova I."/>
            <person name="Kiss B."/>
            <person name="Kocsube S."/>
            <person name="Kotiranta H."/>
            <person name="LaButti K.M."/>
            <person name="Lechner B.E."/>
            <person name="Liimatainen K."/>
            <person name="Lipzen A."/>
            <person name="Lukacs Z."/>
            <person name="Mihaltcheva S."/>
            <person name="Morgado L.N."/>
            <person name="Niskanen T."/>
            <person name="Noordeloos M.E."/>
            <person name="Ohm R.A."/>
            <person name="Ortiz-Santana B."/>
            <person name="Ovrebo C."/>
            <person name="Racz N."/>
            <person name="Riley R."/>
            <person name="Savchenko A."/>
            <person name="Shiryaev A."/>
            <person name="Soop K."/>
            <person name="Spirin V."/>
            <person name="Szebenyi C."/>
            <person name="Tomsovsky M."/>
            <person name="Tulloss R.E."/>
            <person name="Uehling J."/>
            <person name="Grigoriev I.V."/>
            <person name="Vagvolgyi C."/>
            <person name="Papp T."/>
            <person name="Martin F.M."/>
            <person name="Miettinen O."/>
            <person name="Hibbett D.S."/>
            <person name="Nagy L.G."/>
        </authorList>
    </citation>
    <scope>NUCLEOTIDE SEQUENCE [LARGE SCALE GENOMIC DNA]</scope>
    <source>
        <strain evidence="1 2">CBS 962.96</strain>
    </source>
</reference>
<organism evidence="1 2">
    <name type="scientific">Dendrothele bispora (strain CBS 962.96)</name>
    <dbReference type="NCBI Taxonomy" id="1314807"/>
    <lineage>
        <taxon>Eukaryota</taxon>
        <taxon>Fungi</taxon>
        <taxon>Dikarya</taxon>
        <taxon>Basidiomycota</taxon>
        <taxon>Agaricomycotina</taxon>
        <taxon>Agaricomycetes</taxon>
        <taxon>Agaricomycetidae</taxon>
        <taxon>Agaricales</taxon>
        <taxon>Agaricales incertae sedis</taxon>
        <taxon>Dendrothele</taxon>
    </lineage>
</organism>
<dbReference type="EMBL" id="ML179039">
    <property type="protein sequence ID" value="THV07065.1"/>
    <property type="molecule type" value="Genomic_DNA"/>
</dbReference>
<accession>A0A4S8MVB4</accession>
<evidence type="ECO:0000313" key="2">
    <source>
        <dbReference type="Proteomes" id="UP000297245"/>
    </source>
</evidence>
<keyword evidence="2" id="KW-1185">Reference proteome</keyword>